<dbReference type="RefSeq" id="WP_012187374.1">
    <property type="nucleotide sequence ID" value="NC_009958.1"/>
</dbReference>
<organism evidence="4 5">
    <name type="scientific">Dinoroseobacter shibae (strain DSM 16493 / NCIMB 14021 / DFL 12)</name>
    <dbReference type="NCBI Taxonomy" id="398580"/>
    <lineage>
        <taxon>Bacteria</taxon>
        <taxon>Pseudomonadati</taxon>
        <taxon>Pseudomonadota</taxon>
        <taxon>Alphaproteobacteria</taxon>
        <taxon>Rhodobacterales</taxon>
        <taxon>Roseobacteraceae</taxon>
        <taxon>Dinoroseobacter</taxon>
    </lineage>
</organism>
<dbReference type="PANTHER" id="PTHR32309">
    <property type="entry name" value="TYROSINE-PROTEIN KINASE"/>
    <property type="match status" value="1"/>
</dbReference>
<evidence type="ECO:0000313" key="4">
    <source>
        <dbReference type="EMBL" id="ABV95798.1"/>
    </source>
</evidence>
<dbReference type="InterPro" id="IPR050445">
    <property type="entry name" value="Bact_polysacc_biosynth/exp"/>
</dbReference>
<proteinExistence type="predicted"/>
<feature type="compositionally biased region" description="Gly residues" evidence="2">
    <location>
        <begin position="38"/>
        <end position="49"/>
    </location>
</feature>
<dbReference type="EMBL" id="CP000834">
    <property type="protein sequence ID" value="ABV95798.1"/>
    <property type="molecule type" value="Genomic_DNA"/>
</dbReference>
<feature type="region of interest" description="Disordered" evidence="2">
    <location>
        <begin position="1"/>
        <end position="123"/>
    </location>
</feature>
<gene>
    <name evidence="4" type="ordered locus">Dshi_4076</name>
</gene>
<keyword evidence="5" id="KW-1185">Reference proteome</keyword>
<feature type="compositionally biased region" description="Basic and acidic residues" evidence="2">
    <location>
        <begin position="66"/>
        <end position="81"/>
    </location>
</feature>
<feature type="transmembrane region" description="Helical" evidence="3">
    <location>
        <begin position="463"/>
        <end position="487"/>
    </location>
</feature>
<keyword evidence="4" id="KW-0614">Plasmid</keyword>
<keyword evidence="1" id="KW-0175">Coiled coil</keyword>
<accession>A8LU81</accession>
<dbReference type="GO" id="GO:0005886">
    <property type="term" value="C:plasma membrane"/>
    <property type="evidence" value="ECO:0007669"/>
    <property type="project" value="TreeGrafter"/>
</dbReference>
<dbReference type="KEGG" id="dsh:Dshi_4076"/>
<keyword evidence="3" id="KW-0812">Transmembrane</keyword>
<feature type="coiled-coil region" evidence="1">
    <location>
        <begin position="297"/>
        <end position="389"/>
    </location>
</feature>
<dbReference type="OrthoDB" id="7800844at2"/>
<dbReference type="Proteomes" id="UP000006833">
    <property type="component" value="Plasmid pDSHI04"/>
</dbReference>
<evidence type="ECO:0000313" key="5">
    <source>
        <dbReference type="Proteomes" id="UP000006833"/>
    </source>
</evidence>
<evidence type="ECO:0000256" key="2">
    <source>
        <dbReference type="SAM" id="MobiDB-lite"/>
    </source>
</evidence>
<feature type="transmembrane region" description="Helical" evidence="3">
    <location>
        <begin position="129"/>
        <end position="150"/>
    </location>
</feature>
<dbReference type="AlphaFoldDB" id="A8LU81"/>
<evidence type="ECO:0000256" key="3">
    <source>
        <dbReference type="SAM" id="Phobius"/>
    </source>
</evidence>
<dbReference type="GO" id="GO:0004713">
    <property type="term" value="F:protein tyrosine kinase activity"/>
    <property type="evidence" value="ECO:0007669"/>
    <property type="project" value="TreeGrafter"/>
</dbReference>
<geneLocation type="plasmid" evidence="4 5">
    <name>pDSHI04</name>
</geneLocation>
<dbReference type="HOGENOM" id="CLU_027864_1_0_5"/>
<name>A8LU81_DINSH</name>
<protein>
    <submittedName>
        <fullName evidence="4">Capsule polysaccharide export protein</fullName>
    </submittedName>
</protein>
<sequence length="491" mass="53500">MTQPKPSPQDRGPSAPEPKPGAPDRAAQQGAAASKAPGSGGQNRPGGPDGASPKARPQPVVQASKETAKKTGKDTLKDTGHKTAAPQPAQKPAQKPTPKPAPTKGQAEAAQIRIAPPVPPARRRPHHKLLMISFAIMVVVPILVSAWYLWARAQDQYASYVGFSVRTEEVGSAIELLGGITELSGSSSSDTDILYKFLQSQELVATVDAALDLRGIWSKADPEVDPIFAYDPPGTIEDLQDHWLRKVSIYYDSGSGLLDLRVLAFDPADARAIAEMIFAESSARINALSALAREDAIAYARDELTQAETRLRDARLALNEFRNRTQIVDPTIDTQGQMGLVNTLQAQLADALIEVDLLRETTRTGDPRITQGELRIAVIERRIEEERRKVGLGGGVSGDRSVFADLVGEFERLSVDLEFAQQSYVAALATFDAARNEARRQSRYLAAHVRPTLAERAEYPQRIYLLGLIGLFSFLAWTITALIAYSLRDRR</sequence>
<evidence type="ECO:0000256" key="1">
    <source>
        <dbReference type="SAM" id="Coils"/>
    </source>
</evidence>
<feature type="compositionally biased region" description="Low complexity" evidence="2">
    <location>
        <begin position="82"/>
        <end position="94"/>
    </location>
</feature>
<dbReference type="PANTHER" id="PTHR32309:SF13">
    <property type="entry name" value="FERRIC ENTEROBACTIN TRANSPORT PROTEIN FEPE"/>
    <property type="match status" value="1"/>
</dbReference>
<keyword evidence="3" id="KW-0472">Membrane</keyword>
<feature type="compositionally biased region" description="Low complexity" evidence="2">
    <location>
        <begin position="23"/>
        <end position="37"/>
    </location>
</feature>
<keyword evidence="3" id="KW-1133">Transmembrane helix</keyword>
<reference evidence="5" key="1">
    <citation type="journal article" date="2010" name="ISME J.">
        <title>The complete genome sequence of the algal symbiont Dinoroseobacter shibae: a hitchhiker's guide to life in the sea.</title>
        <authorList>
            <person name="Wagner-Dobler I."/>
            <person name="Ballhausen B."/>
            <person name="Berger M."/>
            <person name="Brinkhoff T."/>
            <person name="Buchholz I."/>
            <person name="Bunk B."/>
            <person name="Cypionka H."/>
            <person name="Daniel R."/>
            <person name="Drepper T."/>
            <person name="Gerdts G."/>
            <person name="Hahnke S."/>
            <person name="Han C."/>
            <person name="Jahn D."/>
            <person name="Kalhoefer D."/>
            <person name="Kiss H."/>
            <person name="Klenk H.P."/>
            <person name="Kyrpides N."/>
            <person name="Liebl W."/>
            <person name="Liesegang H."/>
            <person name="Meincke L."/>
            <person name="Pati A."/>
            <person name="Petersen J."/>
            <person name="Piekarski T."/>
            <person name="Pommerenke C."/>
            <person name="Pradella S."/>
            <person name="Pukall R."/>
            <person name="Rabus R."/>
            <person name="Stackebrandt E."/>
            <person name="Thole S."/>
            <person name="Thompson L."/>
            <person name="Tielen P."/>
            <person name="Tomasch J."/>
            <person name="von Jan M."/>
            <person name="Wanphrut N."/>
            <person name="Wichels A."/>
            <person name="Zech H."/>
            <person name="Simon M."/>
        </authorList>
    </citation>
    <scope>NUCLEOTIDE SEQUENCE [LARGE SCALE GENOMIC DNA]</scope>
    <source>
        <strain evidence="5">DSM 16493 / NCIMB 14021 / DFL 12</strain>
        <plasmid evidence="5">Plasmid pDSHI04</plasmid>
    </source>
</reference>